<dbReference type="SUPFAM" id="SSF48065">
    <property type="entry name" value="DBL homology domain (DH-domain)"/>
    <property type="match status" value="1"/>
</dbReference>
<comment type="caution">
    <text evidence="1">The sequence shown here is derived from an EMBL/GenBank/DDBJ whole genome shotgun (WGS) entry which is preliminary data.</text>
</comment>
<proteinExistence type="predicted"/>
<protein>
    <submittedName>
        <fullName evidence="1">Uncharacterized protein</fullName>
    </submittedName>
</protein>
<accession>A0A8J4WQA3</accession>
<evidence type="ECO:0000313" key="2">
    <source>
        <dbReference type="Proteomes" id="UP000748531"/>
    </source>
</evidence>
<dbReference type="Proteomes" id="UP000748531">
    <property type="component" value="Unassembled WGS sequence"/>
</dbReference>
<dbReference type="EMBL" id="LUCH01003846">
    <property type="protein sequence ID" value="KAF5399655.1"/>
    <property type="molecule type" value="Genomic_DNA"/>
</dbReference>
<dbReference type="Gene3D" id="1.20.900.10">
    <property type="entry name" value="Dbl homology (DH) domain"/>
    <property type="match status" value="1"/>
</dbReference>
<evidence type="ECO:0000313" key="1">
    <source>
        <dbReference type="EMBL" id="KAF5399655.1"/>
    </source>
</evidence>
<gene>
    <name evidence="1" type="ORF">PHET_06537</name>
</gene>
<keyword evidence="2" id="KW-1185">Reference proteome</keyword>
<dbReference type="OrthoDB" id="2160638at2759"/>
<dbReference type="InterPro" id="IPR035899">
    <property type="entry name" value="DBL_dom_sf"/>
</dbReference>
<reference evidence="1" key="1">
    <citation type="submission" date="2019-05" db="EMBL/GenBank/DDBJ databases">
        <title>Annotation for the trematode Paragonimus heterotremus.</title>
        <authorList>
            <person name="Choi Y.-J."/>
        </authorList>
    </citation>
    <scope>NUCLEOTIDE SEQUENCE</scope>
    <source>
        <strain evidence="1">LC</strain>
    </source>
</reference>
<name>A0A8J4WQA3_9TREM</name>
<dbReference type="AlphaFoldDB" id="A0A8J4WQA3"/>
<organism evidence="1 2">
    <name type="scientific">Paragonimus heterotremus</name>
    <dbReference type="NCBI Taxonomy" id="100268"/>
    <lineage>
        <taxon>Eukaryota</taxon>
        <taxon>Metazoa</taxon>
        <taxon>Spiralia</taxon>
        <taxon>Lophotrochozoa</taxon>
        <taxon>Platyhelminthes</taxon>
        <taxon>Trematoda</taxon>
        <taxon>Digenea</taxon>
        <taxon>Plagiorchiida</taxon>
        <taxon>Troglotremata</taxon>
        <taxon>Troglotrematidae</taxon>
        <taxon>Paragonimus</taxon>
    </lineage>
</organism>
<sequence>MRENPSMLLVNWPELLYFHRDRLLPSLEGCNGHGIKLRHWAVQIIPQMTDLYSVYCSLHSGDVQAAVHLERDRIYSGWMVACSEEVNCREVATDYA</sequence>